<feature type="non-terminal residue" evidence="1">
    <location>
        <position position="145"/>
    </location>
</feature>
<protein>
    <submittedName>
        <fullName evidence="1">Uncharacterized protein</fullName>
    </submittedName>
</protein>
<gene>
    <name evidence="1" type="ORF">BDV26DRAFT_267136</name>
</gene>
<evidence type="ECO:0000313" key="1">
    <source>
        <dbReference type="EMBL" id="KAE8375807.1"/>
    </source>
</evidence>
<dbReference type="OrthoDB" id="20105at2759"/>
<keyword evidence="2" id="KW-1185">Reference proteome</keyword>
<sequence>MEASSKDLGSTIEDCRMAIITQHLEKAYDNTLVQTTHLLNAEKNRLLRVEQLLLQFENENLRWQLNHVNQELTKTARVESEARLQLQATCKELDQLRSTHRVSSHEIETLRLELGSLTNASFDTKKLLAEKRHLSRVLSNTEADV</sequence>
<dbReference type="EMBL" id="ML736253">
    <property type="protein sequence ID" value="KAE8375807.1"/>
    <property type="molecule type" value="Genomic_DNA"/>
</dbReference>
<reference evidence="1 2" key="1">
    <citation type="submission" date="2019-04" db="EMBL/GenBank/DDBJ databases">
        <title>Friends and foes A comparative genomics studyof 23 Aspergillus species from section Flavi.</title>
        <authorList>
            <consortium name="DOE Joint Genome Institute"/>
            <person name="Kjaerbolling I."/>
            <person name="Vesth T."/>
            <person name="Frisvad J.C."/>
            <person name="Nybo J.L."/>
            <person name="Theobald S."/>
            <person name="Kildgaard S."/>
            <person name="Isbrandt T."/>
            <person name="Kuo A."/>
            <person name="Sato A."/>
            <person name="Lyhne E.K."/>
            <person name="Kogle M.E."/>
            <person name="Wiebenga A."/>
            <person name="Kun R.S."/>
            <person name="Lubbers R.J."/>
            <person name="Makela M.R."/>
            <person name="Barry K."/>
            <person name="Chovatia M."/>
            <person name="Clum A."/>
            <person name="Daum C."/>
            <person name="Haridas S."/>
            <person name="He G."/>
            <person name="LaButti K."/>
            <person name="Lipzen A."/>
            <person name="Mondo S."/>
            <person name="Riley R."/>
            <person name="Salamov A."/>
            <person name="Simmons B.A."/>
            <person name="Magnuson J.K."/>
            <person name="Henrissat B."/>
            <person name="Mortensen U.H."/>
            <person name="Larsen T.O."/>
            <person name="Devries R.P."/>
            <person name="Grigoriev I.V."/>
            <person name="Machida M."/>
            <person name="Baker S.E."/>
            <person name="Andersen M.R."/>
        </authorList>
    </citation>
    <scope>NUCLEOTIDE SEQUENCE [LARGE SCALE GENOMIC DNA]</scope>
    <source>
        <strain evidence="1 2">IBT 29228</strain>
    </source>
</reference>
<name>A0A5N7B117_9EURO</name>
<dbReference type="AlphaFoldDB" id="A0A5N7B117"/>
<organism evidence="1 2">
    <name type="scientific">Aspergillus bertholletiae</name>
    <dbReference type="NCBI Taxonomy" id="1226010"/>
    <lineage>
        <taxon>Eukaryota</taxon>
        <taxon>Fungi</taxon>
        <taxon>Dikarya</taxon>
        <taxon>Ascomycota</taxon>
        <taxon>Pezizomycotina</taxon>
        <taxon>Eurotiomycetes</taxon>
        <taxon>Eurotiomycetidae</taxon>
        <taxon>Eurotiales</taxon>
        <taxon>Aspergillaceae</taxon>
        <taxon>Aspergillus</taxon>
        <taxon>Aspergillus subgen. Circumdati</taxon>
    </lineage>
</organism>
<accession>A0A5N7B117</accession>
<evidence type="ECO:0000313" key="2">
    <source>
        <dbReference type="Proteomes" id="UP000326198"/>
    </source>
</evidence>
<dbReference type="Proteomes" id="UP000326198">
    <property type="component" value="Unassembled WGS sequence"/>
</dbReference>
<proteinExistence type="predicted"/>